<evidence type="ECO:0000256" key="3">
    <source>
        <dbReference type="ARBA" id="ARBA00022777"/>
    </source>
</evidence>
<sequence>MNNSKVAKPIKTVGEWVFEEIIGKGAQATVYRGRNKSANKIAAIKEICLDQVDQAVLSTTEVDLIKSISHPFVIKLWDHFLFEKEYYIIYEYITQVYF</sequence>
<evidence type="ECO:0000313" key="6">
    <source>
        <dbReference type="EMBL" id="CBK21858.2"/>
    </source>
</evidence>
<dbReference type="InterPro" id="IPR011009">
    <property type="entry name" value="Kinase-like_dom_sf"/>
</dbReference>
<dbReference type="GeneID" id="24923175"/>
<dbReference type="InParanoid" id="D8M1B9"/>
<dbReference type="InterPro" id="IPR000719">
    <property type="entry name" value="Prot_kinase_dom"/>
</dbReference>
<name>D8M1B9_BLAHO</name>
<dbReference type="PANTHER" id="PTHR24348:SF22">
    <property type="entry name" value="NON-SPECIFIC SERINE_THREONINE PROTEIN KINASE"/>
    <property type="match status" value="1"/>
</dbReference>
<evidence type="ECO:0000259" key="5">
    <source>
        <dbReference type="PROSITE" id="PS50011"/>
    </source>
</evidence>
<evidence type="ECO:0000256" key="4">
    <source>
        <dbReference type="ARBA" id="ARBA00022840"/>
    </source>
</evidence>
<dbReference type="GO" id="GO:0016020">
    <property type="term" value="C:membrane"/>
    <property type="evidence" value="ECO:0007669"/>
    <property type="project" value="TreeGrafter"/>
</dbReference>
<dbReference type="RefSeq" id="XP_012895906.1">
    <property type="nucleotide sequence ID" value="XM_013040452.1"/>
</dbReference>
<dbReference type="PROSITE" id="PS50011">
    <property type="entry name" value="PROTEIN_KINASE_DOM"/>
    <property type="match status" value="1"/>
</dbReference>
<evidence type="ECO:0000256" key="2">
    <source>
        <dbReference type="ARBA" id="ARBA00022741"/>
    </source>
</evidence>
<dbReference type="PANTHER" id="PTHR24348">
    <property type="entry name" value="SERINE/THREONINE-PROTEIN KINASE UNC-51-RELATED"/>
    <property type="match status" value="1"/>
</dbReference>
<evidence type="ECO:0000256" key="1">
    <source>
        <dbReference type="ARBA" id="ARBA00022679"/>
    </source>
</evidence>
<dbReference type="Proteomes" id="UP000008312">
    <property type="component" value="Unassembled WGS sequence"/>
</dbReference>
<dbReference type="Pfam" id="PF00069">
    <property type="entry name" value="Pkinase"/>
    <property type="match status" value="1"/>
</dbReference>
<keyword evidence="3" id="KW-0418">Kinase</keyword>
<dbReference type="GO" id="GO:0005829">
    <property type="term" value="C:cytosol"/>
    <property type="evidence" value="ECO:0007669"/>
    <property type="project" value="TreeGrafter"/>
</dbReference>
<dbReference type="GO" id="GO:0005776">
    <property type="term" value="C:autophagosome"/>
    <property type="evidence" value="ECO:0007669"/>
    <property type="project" value="TreeGrafter"/>
</dbReference>
<keyword evidence="4" id="KW-0067">ATP-binding</keyword>
<dbReference type="GO" id="GO:0000045">
    <property type="term" value="P:autophagosome assembly"/>
    <property type="evidence" value="ECO:0007669"/>
    <property type="project" value="TreeGrafter"/>
</dbReference>
<dbReference type="EMBL" id="FN668645">
    <property type="protein sequence ID" value="CBK21858.2"/>
    <property type="molecule type" value="Genomic_DNA"/>
</dbReference>
<feature type="domain" description="Protein kinase" evidence="5">
    <location>
        <begin position="16"/>
        <end position="98"/>
    </location>
</feature>
<proteinExistence type="predicted"/>
<dbReference type="AlphaFoldDB" id="D8M1B9"/>
<dbReference type="GO" id="GO:0005524">
    <property type="term" value="F:ATP binding"/>
    <property type="evidence" value="ECO:0007669"/>
    <property type="project" value="UniProtKB-KW"/>
</dbReference>
<protein>
    <recommendedName>
        <fullName evidence="5">Protein kinase domain-containing protein</fullName>
    </recommendedName>
</protein>
<reference evidence="6" key="1">
    <citation type="submission" date="2010-02" db="EMBL/GenBank/DDBJ databases">
        <title>Sequencing and annotation of the Blastocystis hominis genome.</title>
        <authorList>
            <person name="Wincker P."/>
        </authorList>
    </citation>
    <scope>NUCLEOTIDE SEQUENCE</scope>
    <source>
        <strain evidence="6">Singapore isolate B</strain>
    </source>
</reference>
<dbReference type="Gene3D" id="3.30.200.20">
    <property type="entry name" value="Phosphorylase Kinase, domain 1"/>
    <property type="match status" value="1"/>
</dbReference>
<evidence type="ECO:0000313" key="7">
    <source>
        <dbReference type="Proteomes" id="UP000008312"/>
    </source>
</evidence>
<dbReference type="GO" id="GO:0010506">
    <property type="term" value="P:regulation of autophagy"/>
    <property type="evidence" value="ECO:0007669"/>
    <property type="project" value="InterPro"/>
</dbReference>
<gene>
    <name evidence="6" type="ORF">GSBLH_T00007051001</name>
</gene>
<dbReference type="GO" id="GO:0000407">
    <property type="term" value="C:phagophore assembly site"/>
    <property type="evidence" value="ECO:0007669"/>
    <property type="project" value="TreeGrafter"/>
</dbReference>
<accession>D8M1B9</accession>
<keyword evidence="7" id="KW-1185">Reference proteome</keyword>
<dbReference type="SUPFAM" id="SSF56112">
    <property type="entry name" value="Protein kinase-like (PK-like)"/>
    <property type="match status" value="1"/>
</dbReference>
<keyword evidence="1" id="KW-0808">Transferase</keyword>
<keyword evidence="2" id="KW-0547">Nucleotide-binding</keyword>
<dbReference type="OrthoDB" id="248923at2759"/>
<dbReference type="GO" id="GO:0004674">
    <property type="term" value="F:protein serine/threonine kinase activity"/>
    <property type="evidence" value="ECO:0007669"/>
    <property type="project" value="InterPro"/>
</dbReference>
<organism evidence="6">
    <name type="scientific">Blastocystis hominis</name>
    <dbReference type="NCBI Taxonomy" id="12968"/>
    <lineage>
        <taxon>Eukaryota</taxon>
        <taxon>Sar</taxon>
        <taxon>Stramenopiles</taxon>
        <taxon>Bigyra</taxon>
        <taxon>Opalozoa</taxon>
        <taxon>Opalinata</taxon>
        <taxon>Blastocystidae</taxon>
        <taxon>Blastocystis</taxon>
    </lineage>
</organism>
<dbReference type="InterPro" id="IPR045269">
    <property type="entry name" value="Atg1-like"/>
</dbReference>